<accession>A0ABY4HTF9</accession>
<reference evidence="1" key="2">
    <citation type="submission" date="2022-04" db="EMBL/GenBank/DDBJ databases">
        <title>Complete Genome Sequence of Flavobacterium sediminilitoris YSM-43, Isolated from a Tidal Sediment.</title>
        <authorList>
            <person name="Lee P.A."/>
        </authorList>
    </citation>
    <scope>NUCLEOTIDE SEQUENCE</scope>
    <source>
        <strain evidence="1">YSM-43</strain>
    </source>
</reference>
<evidence type="ECO:0000313" key="1">
    <source>
        <dbReference type="EMBL" id="UOX34839.1"/>
    </source>
</evidence>
<keyword evidence="2" id="KW-1185">Reference proteome</keyword>
<proteinExistence type="predicted"/>
<dbReference type="RefSeq" id="WP_246917902.1">
    <property type="nucleotide sequence ID" value="NZ_CP090145.1"/>
</dbReference>
<protein>
    <submittedName>
        <fullName evidence="1">Uncharacterized protein</fullName>
    </submittedName>
</protein>
<dbReference type="Proteomes" id="UP000830454">
    <property type="component" value="Chromosome"/>
</dbReference>
<evidence type="ECO:0000313" key="2">
    <source>
        <dbReference type="Proteomes" id="UP000830454"/>
    </source>
</evidence>
<dbReference type="EMBL" id="CP090145">
    <property type="protein sequence ID" value="UOX34839.1"/>
    <property type="molecule type" value="Genomic_DNA"/>
</dbReference>
<organism evidence="1 2">
    <name type="scientific">Flavobacterium sediminilitoris</name>
    <dbReference type="NCBI Taxonomy" id="2024526"/>
    <lineage>
        <taxon>Bacteria</taxon>
        <taxon>Pseudomonadati</taxon>
        <taxon>Bacteroidota</taxon>
        <taxon>Flavobacteriia</taxon>
        <taxon>Flavobacteriales</taxon>
        <taxon>Flavobacteriaceae</taxon>
        <taxon>Flavobacterium</taxon>
    </lineage>
</organism>
<name>A0ABY4HTF9_9FLAO</name>
<gene>
    <name evidence="1" type="ORF">LXD69_04845</name>
</gene>
<sequence length="280" mass="33685">MKKYFLLFTMIFLHKSFANKDILTKKVYDNIAISILTSEYTEDINKALIVAQYAEILSKEYFYFDKIYITFIQKEDNYMRYWFSDGKDSVDNLIGLNVMFKIEEFNIEKSLKVIEYAIINYKKEKLFSKNLESVYNGNTSLKIKEVLNNRIDRPNIVRELSKPDFLNYYFKNNKYHFIYKRVKIEEEILVSENLFDYKILDVDLFIVFTSYNEFKIIKEGVVIKTLNIENTDSIFRLFKVFLVGENKLLIEYSKISKYRKNVMLYFIDKDKFIQNIDSLN</sequence>
<reference evidence="1" key="1">
    <citation type="submission" date="2021-12" db="EMBL/GenBank/DDBJ databases">
        <authorList>
            <person name="Cha I.-T."/>
            <person name="Lee K.-E."/>
            <person name="Park S.-J."/>
        </authorList>
    </citation>
    <scope>NUCLEOTIDE SEQUENCE</scope>
    <source>
        <strain evidence="1">YSM-43</strain>
    </source>
</reference>